<proteinExistence type="predicted"/>
<organism evidence="2 3">
    <name type="scientific">Cytospora mali</name>
    <name type="common">Apple Valsa canker fungus</name>
    <name type="synonym">Valsa mali</name>
    <dbReference type="NCBI Taxonomy" id="578113"/>
    <lineage>
        <taxon>Eukaryota</taxon>
        <taxon>Fungi</taxon>
        <taxon>Dikarya</taxon>
        <taxon>Ascomycota</taxon>
        <taxon>Pezizomycotina</taxon>
        <taxon>Sordariomycetes</taxon>
        <taxon>Sordariomycetidae</taxon>
        <taxon>Diaporthales</taxon>
        <taxon>Cytosporaceae</taxon>
        <taxon>Cytospora</taxon>
    </lineage>
</organism>
<evidence type="ECO:0000313" key="3">
    <source>
        <dbReference type="Proteomes" id="UP000078559"/>
    </source>
</evidence>
<dbReference type="OrthoDB" id="4366798at2759"/>
<name>A0A194WEE7_CYTMA</name>
<keyword evidence="3" id="KW-1185">Reference proteome</keyword>
<feature type="compositionally biased region" description="Basic and acidic residues" evidence="1">
    <location>
        <begin position="472"/>
        <end position="483"/>
    </location>
</feature>
<feature type="compositionally biased region" description="Basic and acidic residues" evidence="1">
    <location>
        <begin position="416"/>
        <end position="428"/>
    </location>
</feature>
<sequence length="483" mass="55301">MDHRDPRDPRNPFYSRYPDDPDDPRNKDIPSDYFFPVPDRVEYFDGHPERQWPAWKFDMGLMELFDSFVKEFNTMTIPMLDIEAFNNDVYEIATIAQDKQELYRLLAERRDLRQQELLRMWRRALDHIMIAPSLIKKYDRVEQWGNIMYICHWKSFDSYIRYFTGFLPDEEPPVAALHNAAPTEGKDRRAESPLPLNPPAGVREATSGVKRPAPDACEDDQQEGPPHVSKKARTDSRPTEPIHSPEITEHQDRDVMDYWQDLARQARSQAEAYVYRAQREHANYCRSRLQIPAVSDGASMAARSDAGESSRFPHPSSLEDDDPVVAVFGSECAARWRAHRSDTRLQSSPAFSWLFPDYVPEVHSESDNLVGKDQVGAKENGGVATANAVKESPNDLHNQETRRPRRQRAHLRQRGSPRDKVAPKKEQPPKVQGSRRSTRAARAARAGTSPTTSTTSHPRRLTRQSGGNKALYELDGRSSARMI</sequence>
<feature type="region of interest" description="Disordered" evidence="1">
    <location>
        <begin position="1"/>
        <end position="31"/>
    </location>
</feature>
<protein>
    <submittedName>
        <fullName evidence="2">Uncharacterized protein</fullName>
    </submittedName>
</protein>
<dbReference type="Proteomes" id="UP000078559">
    <property type="component" value="Chromosome 13"/>
</dbReference>
<dbReference type="EMBL" id="CM003110">
    <property type="protein sequence ID" value="KUI74578.1"/>
    <property type="molecule type" value="Genomic_DNA"/>
</dbReference>
<evidence type="ECO:0000256" key="1">
    <source>
        <dbReference type="SAM" id="MobiDB-lite"/>
    </source>
</evidence>
<reference evidence="2" key="1">
    <citation type="submission" date="2014-12" db="EMBL/GenBank/DDBJ databases">
        <title>Genome Sequence of Valsa Canker Pathogens Uncovers a Specific Adaption of Colonization on Woody Bark.</title>
        <authorList>
            <person name="Yin Z."/>
            <person name="Liu H."/>
            <person name="Gao X."/>
            <person name="Li Z."/>
            <person name="Song N."/>
            <person name="Ke X."/>
            <person name="Dai Q."/>
            <person name="Wu Y."/>
            <person name="Sun Y."/>
            <person name="Xu J.-R."/>
            <person name="Kang Z.K."/>
            <person name="Wang L."/>
            <person name="Huang L."/>
        </authorList>
    </citation>
    <scope>NUCLEOTIDE SEQUENCE [LARGE SCALE GENOMIC DNA]</scope>
    <source>
        <strain evidence="2">03-8</strain>
    </source>
</reference>
<feature type="compositionally biased region" description="Basic residues" evidence="1">
    <location>
        <begin position="403"/>
        <end position="415"/>
    </location>
</feature>
<evidence type="ECO:0000313" key="2">
    <source>
        <dbReference type="EMBL" id="KUI74578.1"/>
    </source>
</evidence>
<accession>A0A194WEE7</accession>
<feature type="compositionally biased region" description="Basic and acidic residues" evidence="1">
    <location>
        <begin position="1"/>
        <end position="10"/>
    </location>
</feature>
<dbReference type="AlphaFoldDB" id="A0A194WEE7"/>
<feature type="region of interest" description="Disordered" evidence="1">
    <location>
        <begin position="180"/>
        <end position="254"/>
    </location>
</feature>
<feature type="compositionally biased region" description="Basic and acidic residues" evidence="1">
    <location>
        <begin position="17"/>
        <end position="30"/>
    </location>
</feature>
<gene>
    <name evidence="2" type="ORF">VM1G_10066</name>
</gene>
<feature type="compositionally biased region" description="Low complexity" evidence="1">
    <location>
        <begin position="440"/>
        <end position="456"/>
    </location>
</feature>
<feature type="region of interest" description="Disordered" evidence="1">
    <location>
        <begin position="383"/>
        <end position="483"/>
    </location>
</feature>
<feature type="compositionally biased region" description="Basic and acidic residues" evidence="1">
    <location>
        <begin position="392"/>
        <end position="402"/>
    </location>
</feature>